<evidence type="ECO:0000256" key="7">
    <source>
        <dbReference type="ARBA" id="ARBA00048109"/>
    </source>
</evidence>
<dbReference type="InterPro" id="IPR009721">
    <property type="entry name" value="O-acyltransferase_WSD1_C"/>
</dbReference>
<dbReference type="Pfam" id="PF06974">
    <property type="entry name" value="WS_DGAT_C"/>
    <property type="match status" value="1"/>
</dbReference>
<evidence type="ECO:0000256" key="8">
    <source>
        <dbReference type="SAM" id="Phobius"/>
    </source>
</evidence>
<dbReference type="EMBL" id="CAJVCH010000001">
    <property type="protein sequence ID" value="CAG7628947.1"/>
    <property type="molecule type" value="Genomic_DNA"/>
</dbReference>
<keyword evidence="3" id="KW-0808">Transferase</keyword>
<comment type="pathway">
    <text evidence="2">Lipid metabolism.</text>
</comment>
<keyword evidence="12" id="KW-1185">Reference proteome</keyword>
<dbReference type="GO" id="GO:0005886">
    <property type="term" value="C:plasma membrane"/>
    <property type="evidence" value="ECO:0007669"/>
    <property type="project" value="TreeGrafter"/>
</dbReference>
<organism evidence="11 12">
    <name type="scientific">Allacma fusca</name>
    <dbReference type="NCBI Taxonomy" id="39272"/>
    <lineage>
        <taxon>Eukaryota</taxon>
        <taxon>Metazoa</taxon>
        <taxon>Ecdysozoa</taxon>
        <taxon>Arthropoda</taxon>
        <taxon>Hexapoda</taxon>
        <taxon>Collembola</taxon>
        <taxon>Symphypleona</taxon>
        <taxon>Sminthuridae</taxon>
        <taxon>Allacma</taxon>
    </lineage>
</organism>
<evidence type="ECO:0000259" key="10">
    <source>
        <dbReference type="Pfam" id="PF06974"/>
    </source>
</evidence>
<evidence type="ECO:0000256" key="6">
    <source>
        <dbReference type="ARBA" id="ARBA00047604"/>
    </source>
</evidence>
<dbReference type="Proteomes" id="UP000708208">
    <property type="component" value="Unassembled WGS sequence"/>
</dbReference>
<dbReference type="InterPro" id="IPR004255">
    <property type="entry name" value="O-acyltransferase_WSD1_N"/>
</dbReference>
<dbReference type="PANTHER" id="PTHR31650:SF1">
    <property type="entry name" value="WAX ESTER SYNTHASE_DIACYLGLYCEROL ACYLTRANSFERASE 4-RELATED"/>
    <property type="match status" value="1"/>
</dbReference>
<comment type="catalytic activity">
    <reaction evidence="6">
        <text>a long chain fatty alcohol + a fatty acyl-CoA = a long-chain alcohol wax ester + CoA</text>
        <dbReference type="Rhea" id="RHEA:38443"/>
        <dbReference type="ChEBI" id="CHEBI:17135"/>
        <dbReference type="ChEBI" id="CHEBI:57287"/>
        <dbReference type="ChEBI" id="CHEBI:77636"/>
        <dbReference type="ChEBI" id="CHEBI:235323"/>
        <dbReference type="EC" id="2.3.1.75"/>
    </reaction>
</comment>
<dbReference type="PANTHER" id="PTHR31650">
    <property type="entry name" value="O-ACYLTRANSFERASE (WSD1-LIKE) FAMILY PROTEIN"/>
    <property type="match status" value="1"/>
</dbReference>
<comment type="similarity">
    <text evidence="5">In the N-terminal section; belongs to the long-chain O-acyltransferase family.</text>
</comment>
<keyword evidence="8" id="KW-1133">Transmembrane helix</keyword>
<evidence type="ECO:0000256" key="5">
    <source>
        <dbReference type="ARBA" id="ARBA00024360"/>
    </source>
</evidence>
<protein>
    <recommendedName>
        <fullName evidence="13">Diacylglycerol O-acyltransferase</fullName>
    </recommendedName>
</protein>
<reference evidence="11" key="1">
    <citation type="submission" date="2021-06" db="EMBL/GenBank/DDBJ databases">
        <authorList>
            <person name="Hodson N. C."/>
            <person name="Mongue J. A."/>
            <person name="Jaron S. K."/>
        </authorList>
    </citation>
    <scope>NUCLEOTIDE SEQUENCE</scope>
</reference>
<keyword evidence="8" id="KW-0812">Transmembrane</keyword>
<keyword evidence="8" id="KW-0472">Membrane</keyword>
<name>A0A8J2NQD8_9HEXA</name>
<dbReference type="OrthoDB" id="619536at2759"/>
<proteinExistence type="inferred from homology"/>
<keyword evidence="4" id="KW-0012">Acyltransferase</keyword>
<gene>
    <name evidence="11" type="ORF">AFUS01_LOCUS11</name>
</gene>
<dbReference type="Pfam" id="PF03007">
    <property type="entry name" value="WS_DGAT_cat"/>
    <property type="match status" value="1"/>
</dbReference>
<dbReference type="AlphaFoldDB" id="A0A8J2NQD8"/>
<dbReference type="GO" id="GO:0019432">
    <property type="term" value="P:triglyceride biosynthetic process"/>
    <property type="evidence" value="ECO:0007669"/>
    <property type="project" value="TreeGrafter"/>
</dbReference>
<dbReference type="InterPro" id="IPR045034">
    <property type="entry name" value="O-acyltransferase_WSD1-like"/>
</dbReference>
<comment type="caution">
    <text evidence="11">The sequence shown here is derived from an EMBL/GenBank/DDBJ whole genome shotgun (WGS) entry which is preliminary data.</text>
</comment>
<accession>A0A8J2NQD8</accession>
<dbReference type="GO" id="GO:0047196">
    <property type="term" value="F:long-chain-alcohol O-fatty-acyltransferase activity"/>
    <property type="evidence" value="ECO:0007669"/>
    <property type="project" value="UniProtKB-EC"/>
</dbReference>
<evidence type="ECO:0000256" key="1">
    <source>
        <dbReference type="ARBA" id="ARBA00004771"/>
    </source>
</evidence>
<comment type="catalytic activity">
    <reaction evidence="7">
        <text>an acyl-CoA + a 1,2-diacyl-sn-glycerol = a triacyl-sn-glycerol + CoA</text>
        <dbReference type="Rhea" id="RHEA:10868"/>
        <dbReference type="ChEBI" id="CHEBI:17815"/>
        <dbReference type="ChEBI" id="CHEBI:57287"/>
        <dbReference type="ChEBI" id="CHEBI:58342"/>
        <dbReference type="ChEBI" id="CHEBI:64615"/>
        <dbReference type="EC" id="2.3.1.20"/>
    </reaction>
</comment>
<comment type="pathway">
    <text evidence="1">Glycerolipid metabolism; triacylglycerol biosynthesis.</text>
</comment>
<evidence type="ECO:0000256" key="4">
    <source>
        <dbReference type="ARBA" id="ARBA00023315"/>
    </source>
</evidence>
<sequence>MLPVIASAILGTKNVQSDSPLSQEAMNRVVTSTKFTPLGFDSEKFKAWDDLPPKTGFQQRPSKCENIYKDPELKHHHHLIVKENIYASIEAQDKVESACEVTTKSKHTIVKIPNDVSRSFSISEVLSNIVLYLASLFFFFLTVIFYFISIVYRQLAKVLLRCVYGSKVKLIRRPEDALWGNESKSASSNIVFVMKCQGTPDFDRIVDDFERKVLKFRTLERANDNEDGIFEMYVPYEKLKWIVRKKLLLYCWEKDKAFSVRNHFFMERVMDVGTNVNDRIQALCEAYLEYKLDSLKPQWEFRIIAPIGGNASRSSDYGLIFCIHHSYGDGFSWLQMFRHCLADEPVELPMDPLKTPRNSLASVKSQVEMPGFIQHLRYLVSLPHSFASLVTKMLKERNNFHGPFAKGSKICQWTDKDIPIDAIKSIRHKSGKPVLFTAVILSCATKAFQRCFTITNTEVPYEVLATVPYAQFPYKTMEPINNFSLAVLPLPTRFLRNRQRRLKINDKNSRTATSKHDTGVRRLLTSLVGSLITPLARLNLALTSRSTVTLSNLPGPTNPLSLFGGQNVSNLVLFSPTQCRTGVSIGILSYCGKLKVTIAVDGSINEKYPKFSQLFLQHFEDEMLEFIEVTKKQPINPQLVEELKKFQESQAVDIDYDIRGSTTSTTELV</sequence>
<feature type="transmembrane region" description="Helical" evidence="8">
    <location>
        <begin position="129"/>
        <end position="152"/>
    </location>
</feature>
<evidence type="ECO:0000256" key="2">
    <source>
        <dbReference type="ARBA" id="ARBA00005189"/>
    </source>
</evidence>
<feature type="domain" description="O-acyltransferase WSD1 C-terminal" evidence="10">
    <location>
        <begin position="481"/>
        <end position="619"/>
    </location>
</feature>
<evidence type="ECO:0000259" key="9">
    <source>
        <dbReference type="Pfam" id="PF03007"/>
    </source>
</evidence>
<evidence type="ECO:0000256" key="3">
    <source>
        <dbReference type="ARBA" id="ARBA00022679"/>
    </source>
</evidence>
<feature type="domain" description="O-acyltransferase WSD1-like N-terminal" evidence="9">
    <location>
        <begin position="251"/>
        <end position="394"/>
    </location>
</feature>
<evidence type="ECO:0000313" key="12">
    <source>
        <dbReference type="Proteomes" id="UP000708208"/>
    </source>
</evidence>
<dbReference type="GO" id="GO:0004144">
    <property type="term" value="F:diacylglycerol O-acyltransferase activity"/>
    <property type="evidence" value="ECO:0007669"/>
    <property type="project" value="UniProtKB-EC"/>
</dbReference>
<evidence type="ECO:0008006" key="13">
    <source>
        <dbReference type="Google" id="ProtNLM"/>
    </source>
</evidence>
<evidence type="ECO:0000313" key="11">
    <source>
        <dbReference type="EMBL" id="CAG7628947.1"/>
    </source>
</evidence>